<evidence type="ECO:0000313" key="1">
    <source>
        <dbReference type="EMBL" id="HGT38597.1"/>
    </source>
</evidence>
<accession>A0A7C4LM92</accession>
<evidence type="ECO:0008006" key="2">
    <source>
        <dbReference type="Google" id="ProtNLM"/>
    </source>
</evidence>
<name>A0A7C4LM92_9PLAN</name>
<protein>
    <recommendedName>
        <fullName evidence="2">DUF4314 domain-containing protein</fullName>
    </recommendedName>
</protein>
<gene>
    <name evidence="1" type="ORF">ENS64_04955</name>
</gene>
<reference evidence="1" key="1">
    <citation type="journal article" date="2020" name="mSystems">
        <title>Genome- and Community-Level Interaction Insights into Carbon Utilization and Element Cycling Functions of Hydrothermarchaeota in Hydrothermal Sediment.</title>
        <authorList>
            <person name="Zhou Z."/>
            <person name="Liu Y."/>
            <person name="Xu W."/>
            <person name="Pan J."/>
            <person name="Luo Z.H."/>
            <person name="Li M."/>
        </authorList>
    </citation>
    <scope>NUCLEOTIDE SEQUENCE [LARGE SCALE GENOMIC DNA]</scope>
    <source>
        <strain evidence="1">SpSt-508</strain>
    </source>
</reference>
<organism evidence="1">
    <name type="scientific">Schlesneria paludicola</name>
    <dbReference type="NCBI Taxonomy" id="360056"/>
    <lineage>
        <taxon>Bacteria</taxon>
        <taxon>Pseudomonadati</taxon>
        <taxon>Planctomycetota</taxon>
        <taxon>Planctomycetia</taxon>
        <taxon>Planctomycetales</taxon>
        <taxon>Planctomycetaceae</taxon>
        <taxon>Schlesneria</taxon>
    </lineage>
</organism>
<sequence>MARKKASGGLEGKRIRVRDGVTSPEFADVSFGGWTGVVTEVTGKPPSLKLVIEWDGETLGKMPRDYVTRCESQQLFYQMACLNEADVELLG</sequence>
<comment type="caution">
    <text evidence="1">The sequence shown here is derived from an EMBL/GenBank/DDBJ whole genome shotgun (WGS) entry which is preliminary data.</text>
</comment>
<dbReference type="AlphaFoldDB" id="A0A7C4LM92"/>
<dbReference type="EMBL" id="DSVQ01000010">
    <property type="protein sequence ID" value="HGT38597.1"/>
    <property type="molecule type" value="Genomic_DNA"/>
</dbReference>
<proteinExistence type="predicted"/>